<feature type="non-terminal residue" evidence="2">
    <location>
        <position position="85"/>
    </location>
</feature>
<keyword evidence="3" id="KW-1185">Reference proteome</keyword>
<dbReference type="AlphaFoldDB" id="A0A9N9D2S1"/>
<reference evidence="2" key="1">
    <citation type="submission" date="2021-06" db="EMBL/GenBank/DDBJ databases">
        <authorList>
            <person name="Kallberg Y."/>
            <person name="Tangrot J."/>
            <person name="Rosling A."/>
        </authorList>
    </citation>
    <scope>NUCLEOTIDE SEQUENCE</scope>
    <source>
        <strain evidence="2">AZ414A</strain>
    </source>
</reference>
<feature type="region of interest" description="Disordered" evidence="1">
    <location>
        <begin position="65"/>
        <end position="85"/>
    </location>
</feature>
<evidence type="ECO:0000256" key="1">
    <source>
        <dbReference type="SAM" id="MobiDB-lite"/>
    </source>
</evidence>
<evidence type="ECO:0000313" key="3">
    <source>
        <dbReference type="Proteomes" id="UP000789706"/>
    </source>
</evidence>
<name>A0A9N9D2S1_9GLOM</name>
<gene>
    <name evidence="2" type="ORF">DEBURN_LOCUS10552</name>
</gene>
<dbReference type="Proteomes" id="UP000789706">
    <property type="component" value="Unassembled WGS sequence"/>
</dbReference>
<sequence length="85" mass="9335">NRWRNGGSEVGVIGIGGLDKICISSNRNSESLTGVEGKLQKEMNLPKEFDTNLKNKKLTNKIKEQAVSAQKAKHKKQAVRSSLAQ</sequence>
<protein>
    <submittedName>
        <fullName evidence="2">735_t:CDS:1</fullName>
    </submittedName>
</protein>
<organism evidence="2 3">
    <name type="scientific">Diversispora eburnea</name>
    <dbReference type="NCBI Taxonomy" id="1213867"/>
    <lineage>
        <taxon>Eukaryota</taxon>
        <taxon>Fungi</taxon>
        <taxon>Fungi incertae sedis</taxon>
        <taxon>Mucoromycota</taxon>
        <taxon>Glomeromycotina</taxon>
        <taxon>Glomeromycetes</taxon>
        <taxon>Diversisporales</taxon>
        <taxon>Diversisporaceae</taxon>
        <taxon>Diversispora</taxon>
    </lineage>
</organism>
<dbReference type="EMBL" id="CAJVPK010003288">
    <property type="protein sequence ID" value="CAG8625556.1"/>
    <property type="molecule type" value="Genomic_DNA"/>
</dbReference>
<evidence type="ECO:0000313" key="2">
    <source>
        <dbReference type="EMBL" id="CAG8625556.1"/>
    </source>
</evidence>
<accession>A0A9N9D2S1</accession>
<proteinExistence type="predicted"/>
<comment type="caution">
    <text evidence="2">The sequence shown here is derived from an EMBL/GenBank/DDBJ whole genome shotgun (WGS) entry which is preliminary data.</text>
</comment>